<proteinExistence type="predicted"/>
<dbReference type="Proteomes" id="UP000254893">
    <property type="component" value="Unassembled WGS sequence"/>
</dbReference>
<sequence>MNNGLRGIDATFGLKYCLRELMDIKGRKKIAEIRDVLYDCFYVILHY</sequence>
<dbReference type="EMBL" id="UGYW01000002">
    <property type="protein sequence ID" value="SUJ30507.1"/>
    <property type="molecule type" value="Genomic_DNA"/>
</dbReference>
<protein>
    <submittedName>
        <fullName evidence="1">Uncharacterized protein</fullName>
    </submittedName>
</protein>
<reference evidence="1 2" key="1">
    <citation type="submission" date="2018-06" db="EMBL/GenBank/DDBJ databases">
        <authorList>
            <consortium name="Pathogen Informatics"/>
            <person name="Doyle S."/>
        </authorList>
    </citation>
    <scope>NUCLEOTIDE SEQUENCE [LARGE SCALE GENOMIC DNA]</scope>
    <source>
        <strain evidence="1 2">NCTC11388</strain>
    </source>
</reference>
<accession>A0A380CVP7</accession>
<gene>
    <name evidence="1" type="ORF">NCTC11388_04765</name>
</gene>
<organism evidence="1 2">
    <name type="scientific">Sphingobacterium spiritivorum</name>
    <name type="common">Flavobacterium spiritivorum</name>
    <dbReference type="NCBI Taxonomy" id="258"/>
    <lineage>
        <taxon>Bacteria</taxon>
        <taxon>Pseudomonadati</taxon>
        <taxon>Bacteroidota</taxon>
        <taxon>Sphingobacteriia</taxon>
        <taxon>Sphingobacteriales</taxon>
        <taxon>Sphingobacteriaceae</taxon>
        <taxon>Sphingobacterium</taxon>
    </lineage>
</organism>
<dbReference type="AlphaFoldDB" id="A0A380CVP7"/>
<evidence type="ECO:0000313" key="1">
    <source>
        <dbReference type="EMBL" id="SUJ30507.1"/>
    </source>
</evidence>
<evidence type="ECO:0000313" key="2">
    <source>
        <dbReference type="Proteomes" id="UP000254893"/>
    </source>
</evidence>
<name>A0A380CVP7_SPHSI</name>